<proteinExistence type="predicted"/>
<comment type="caution">
    <text evidence="2">The sequence shown here is derived from an EMBL/GenBank/DDBJ whole genome shotgun (WGS) entry which is preliminary data.</text>
</comment>
<keyword evidence="3" id="KW-1185">Reference proteome</keyword>
<feature type="transmembrane region" description="Helical" evidence="1">
    <location>
        <begin position="77"/>
        <end position="96"/>
    </location>
</feature>
<evidence type="ECO:0000313" key="2">
    <source>
        <dbReference type="EMBL" id="ROO84705.1"/>
    </source>
</evidence>
<gene>
    <name evidence="2" type="ORF">EDD29_2233</name>
</gene>
<protein>
    <recommendedName>
        <fullName evidence="4">DUF5134 domain-containing protein</fullName>
    </recommendedName>
</protein>
<evidence type="ECO:0000313" key="3">
    <source>
        <dbReference type="Proteomes" id="UP000272400"/>
    </source>
</evidence>
<keyword evidence="1" id="KW-0472">Membrane</keyword>
<evidence type="ECO:0000256" key="1">
    <source>
        <dbReference type="SAM" id="Phobius"/>
    </source>
</evidence>
<dbReference type="AlphaFoldDB" id="A0A3N1CU01"/>
<feature type="transmembrane region" description="Helical" evidence="1">
    <location>
        <begin position="133"/>
        <end position="152"/>
    </location>
</feature>
<organism evidence="2 3">
    <name type="scientific">Actinocorallia herbida</name>
    <dbReference type="NCBI Taxonomy" id="58109"/>
    <lineage>
        <taxon>Bacteria</taxon>
        <taxon>Bacillati</taxon>
        <taxon>Actinomycetota</taxon>
        <taxon>Actinomycetes</taxon>
        <taxon>Streptosporangiales</taxon>
        <taxon>Thermomonosporaceae</taxon>
        <taxon>Actinocorallia</taxon>
    </lineage>
</organism>
<keyword evidence="1" id="KW-0812">Transmembrane</keyword>
<dbReference type="Proteomes" id="UP000272400">
    <property type="component" value="Unassembled WGS sequence"/>
</dbReference>
<reference evidence="2 3" key="1">
    <citation type="submission" date="2018-11" db="EMBL/GenBank/DDBJ databases">
        <title>Sequencing the genomes of 1000 actinobacteria strains.</title>
        <authorList>
            <person name="Klenk H.-P."/>
        </authorList>
    </citation>
    <scope>NUCLEOTIDE SEQUENCE [LARGE SCALE GENOMIC DNA]</scope>
    <source>
        <strain evidence="2 3">DSM 44254</strain>
    </source>
</reference>
<accession>A0A3N1CU01</accession>
<evidence type="ECO:0008006" key="4">
    <source>
        <dbReference type="Google" id="ProtNLM"/>
    </source>
</evidence>
<feature type="transmembrane region" description="Helical" evidence="1">
    <location>
        <begin position="47"/>
        <end position="65"/>
    </location>
</feature>
<name>A0A3N1CU01_9ACTN</name>
<dbReference type="RefSeq" id="WP_123664284.1">
    <property type="nucleotide sequence ID" value="NZ_RJKE01000001.1"/>
</dbReference>
<sequence>MQAGLHLAAALAGCVLALVPALSAPSGLRWPHLAMALGMAAGHFGGAPGLAVAVIGLLAAGWCSGSPAQRAKNGHHVADFALMAVLLTLGAVGPSGPPAAHAHGGGLLAPVALAVAVGWTASRAARALRRRHTACLCATGMAGCMAVMAGLAL</sequence>
<keyword evidence="1" id="KW-1133">Transmembrane helix</keyword>
<feature type="transmembrane region" description="Helical" evidence="1">
    <location>
        <begin position="102"/>
        <end position="121"/>
    </location>
</feature>
<dbReference type="EMBL" id="RJKE01000001">
    <property type="protein sequence ID" value="ROO84705.1"/>
    <property type="molecule type" value="Genomic_DNA"/>
</dbReference>